<evidence type="ECO:0000259" key="5">
    <source>
        <dbReference type="Pfam" id="PF01370"/>
    </source>
</evidence>
<comment type="caution">
    <text evidence="4">Lacks conserved residue(s) required for the propagation of feature annotation.</text>
</comment>
<feature type="binding site" evidence="4">
    <location>
        <begin position="31"/>
        <end position="32"/>
    </location>
    <ligand>
        <name>NADP(+)</name>
        <dbReference type="ChEBI" id="CHEBI:58349"/>
    </ligand>
</feature>
<dbReference type="AlphaFoldDB" id="A0A851HUM5"/>
<sequence length="313" mass="35567">MIVVTGGAGFIGANIVHALNQRGETDILVVDDLTDGTHFRNLAELNIADYMDKAEFLEKVKANGLPEGIRAVFHEGACSDTTEWDGKFMMENNYTYSKVLLHWCLEHKVPFLYASSAAVYGASNEFRETFDCEKPLNVYGYSKWQFDQYVRRLLPEINSQVVGFRYFNVYGPREQHKGKMASVAYHLHNQIGAGENPKLFEGWEGYPDGGQQRDFVYVDDVCKVNLWFFDNPEKSGIFNLGTGRAQSFLDVAHAVIAHHDKGQVEFIPFPDELKGRYQSFTQASIEQLRAAGYQEPFADVATGVERYLQWLEQ</sequence>
<dbReference type="GO" id="GO:0005975">
    <property type="term" value="P:carbohydrate metabolic process"/>
    <property type="evidence" value="ECO:0007669"/>
    <property type="project" value="UniProtKB-UniRule"/>
</dbReference>
<evidence type="ECO:0000256" key="1">
    <source>
        <dbReference type="ARBA" id="ARBA00022857"/>
    </source>
</evidence>
<dbReference type="PANTHER" id="PTHR43103">
    <property type="entry name" value="NUCLEOSIDE-DIPHOSPHATE-SUGAR EPIMERASE"/>
    <property type="match status" value="1"/>
</dbReference>
<dbReference type="GO" id="GO:0050661">
    <property type="term" value="F:NADP binding"/>
    <property type="evidence" value="ECO:0007669"/>
    <property type="project" value="InterPro"/>
</dbReference>
<dbReference type="EC" id="5.1.3.20" evidence="4"/>
<feature type="binding site" evidence="4">
    <location>
        <position position="177"/>
    </location>
    <ligand>
        <name>NADP(+)</name>
        <dbReference type="ChEBI" id="CHEBI:58349"/>
    </ligand>
</feature>
<keyword evidence="1 4" id="KW-0521">NADP</keyword>
<comment type="catalytic activity">
    <reaction evidence="4">
        <text>ADP-D-glycero-beta-D-manno-heptose = ADP-L-glycero-beta-D-manno-heptose</text>
        <dbReference type="Rhea" id="RHEA:17577"/>
        <dbReference type="ChEBI" id="CHEBI:59967"/>
        <dbReference type="ChEBI" id="CHEBI:61506"/>
        <dbReference type="EC" id="5.1.3.20"/>
    </reaction>
</comment>
<dbReference type="UniPathway" id="UPA00356">
    <property type="reaction ID" value="UER00440"/>
</dbReference>
<dbReference type="Gene3D" id="3.40.50.720">
    <property type="entry name" value="NAD(P)-binding Rossmann-like Domain"/>
    <property type="match status" value="1"/>
</dbReference>
<dbReference type="EMBL" id="JABEVQ010000008">
    <property type="protein sequence ID" value="NWN92703.1"/>
    <property type="molecule type" value="Genomic_DNA"/>
</dbReference>
<organism evidence="6 7">
    <name type="scientific">Marinobacter adhaerens</name>
    <dbReference type="NCBI Taxonomy" id="1033846"/>
    <lineage>
        <taxon>Bacteria</taxon>
        <taxon>Pseudomonadati</taxon>
        <taxon>Pseudomonadota</taxon>
        <taxon>Gammaproteobacteria</taxon>
        <taxon>Pseudomonadales</taxon>
        <taxon>Marinobacteraceae</taxon>
        <taxon>Marinobacter</taxon>
    </lineage>
</organism>
<dbReference type="GO" id="GO:0097171">
    <property type="term" value="P:ADP-L-glycero-beta-D-manno-heptose biosynthetic process"/>
    <property type="evidence" value="ECO:0007669"/>
    <property type="project" value="UniProtKB-UniPathway"/>
</dbReference>
<feature type="binding site" evidence="4">
    <location>
        <begin position="75"/>
        <end position="79"/>
    </location>
    <ligand>
        <name>NADP(+)</name>
        <dbReference type="ChEBI" id="CHEBI:58349"/>
    </ligand>
</feature>
<feature type="binding site" evidence="4">
    <location>
        <position position="53"/>
    </location>
    <ligand>
        <name>NADP(+)</name>
        <dbReference type="ChEBI" id="CHEBI:58349"/>
    </ligand>
</feature>
<feature type="active site" description="Proton acceptor" evidence="4">
    <location>
        <position position="139"/>
    </location>
</feature>
<comment type="cofactor">
    <cofactor evidence="4">
        <name>NADP(+)</name>
        <dbReference type="ChEBI" id="CHEBI:58349"/>
    </cofactor>
    <text evidence="4">Binds 1 NADP(+) per subunit.</text>
</comment>
<feature type="binding site" evidence="4">
    <location>
        <position position="143"/>
    </location>
    <ligand>
        <name>NADP(+)</name>
        <dbReference type="ChEBI" id="CHEBI:58349"/>
    </ligand>
</feature>
<evidence type="ECO:0000256" key="3">
    <source>
        <dbReference type="ARBA" id="ARBA00023277"/>
    </source>
</evidence>
<feature type="binding site" evidence="4">
    <location>
        <position position="186"/>
    </location>
    <ligand>
        <name>substrate</name>
    </ligand>
</feature>
<feature type="binding site" evidence="4">
    <location>
        <position position="169"/>
    </location>
    <ligand>
        <name>NADP(+)</name>
        <dbReference type="ChEBI" id="CHEBI:58349"/>
    </ligand>
</feature>
<feature type="binding site" evidence="4">
    <location>
        <position position="179"/>
    </location>
    <ligand>
        <name>substrate</name>
    </ligand>
</feature>
<feature type="domain" description="NAD-dependent epimerase/dehydratase" evidence="5">
    <location>
        <begin position="2"/>
        <end position="241"/>
    </location>
</feature>
<comment type="caution">
    <text evidence="6">The sequence shown here is derived from an EMBL/GenBank/DDBJ whole genome shotgun (WGS) entry which is preliminary data.</text>
</comment>
<comment type="domain">
    <text evidence="4">Contains a large N-terminal NADP-binding domain, and a smaller C-terminal substrate-binding domain.</text>
</comment>
<dbReference type="InterPro" id="IPR011912">
    <property type="entry name" value="Heptose_epim"/>
</dbReference>
<dbReference type="HAMAP" id="MF_01601">
    <property type="entry name" value="Heptose_epimerase"/>
    <property type="match status" value="1"/>
</dbReference>
<feature type="binding site" evidence="4">
    <location>
        <begin position="10"/>
        <end position="11"/>
    </location>
    <ligand>
        <name>NADP(+)</name>
        <dbReference type="ChEBI" id="CHEBI:58349"/>
    </ligand>
</feature>
<dbReference type="NCBIfam" id="NF008360">
    <property type="entry name" value="PRK11150.1"/>
    <property type="match status" value="1"/>
</dbReference>
<keyword evidence="2 4" id="KW-0413">Isomerase</keyword>
<evidence type="ECO:0000256" key="4">
    <source>
        <dbReference type="HAMAP-Rule" id="MF_01601"/>
    </source>
</evidence>
<proteinExistence type="inferred from homology"/>
<keyword evidence="3 4" id="KW-0119">Carbohydrate metabolism</keyword>
<keyword evidence="7" id="KW-1185">Reference proteome</keyword>
<reference evidence="6 7" key="1">
    <citation type="submission" date="2020-03" db="EMBL/GenBank/DDBJ databases">
        <title>Metagenomic, metatranscriptomic, and metabolomic analyses revealed the key microbes and metabolic features during the fermentation of ganjang, Korean traditional soy sauce.</title>
        <authorList>
            <person name="Chun B.H."/>
            <person name="Jeon C.O."/>
        </authorList>
    </citation>
    <scope>NUCLEOTIDE SEQUENCE [LARGE SCALE GENOMIC DNA]</scope>
    <source>
        <strain evidence="6 7">KG14</strain>
    </source>
</reference>
<name>A0A851HUM5_9GAMM</name>
<gene>
    <name evidence="6" type="primary">rfaD</name>
    <name evidence="4" type="synonym">hldD</name>
    <name evidence="6" type="ORF">HLV39_14495</name>
</gene>
<accession>A0A851HUM5</accession>
<comment type="pathway">
    <text evidence="4">Nucleotide-sugar biosynthesis; ADP-L-glycero-beta-D-manno-heptose biosynthesis; ADP-L-glycero-beta-D-manno-heptose from D-glycero-beta-D-manno-heptose 7-phosphate: step 4/4.</text>
</comment>
<comment type="similarity">
    <text evidence="4">Belongs to the NAD(P)-dependent epimerase/dehydratase family. HldD subfamily.</text>
</comment>
<comment type="subunit">
    <text evidence="4">Homopentamer.</text>
</comment>
<dbReference type="Gene3D" id="3.90.25.10">
    <property type="entry name" value="UDP-galactose 4-epimerase, domain 1"/>
    <property type="match status" value="1"/>
</dbReference>
<dbReference type="InterPro" id="IPR036291">
    <property type="entry name" value="NAD(P)-bd_dom_sf"/>
</dbReference>
<evidence type="ECO:0000313" key="7">
    <source>
        <dbReference type="Proteomes" id="UP000536442"/>
    </source>
</evidence>
<dbReference type="PANTHER" id="PTHR43103:SF3">
    <property type="entry name" value="ADP-L-GLYCERO-D-MANNO-HEPTOSE-6-EPIMERASE"/>
    <property type="match status" value="1"/>
</dbReference>
<dbReference type="Pfam" id="PF01370">
    <property type="entry name" value="Epimerase"/>
    <property type="match status" value="1"/>
</dbReference>
<feature type="active site" description="Proton acceptor" evidence="4">
    <location>
        <position position="177"/>
    </location>
</feature>
<protein>
    <recommendedName>
        <fullName evidence="4">ADP-L-glycero-D-manno-heptose-6-epimerase</fullName>
        <ecNumber evidence="4">5.1.3.20</ecNumber>
    </recommendedName>
    <alternativeName>
        <fullName evidence="4">ADP-L-glycero-beta-D-manno-heptose-6-epimerase</fullName>
        <shortName evidence="4">ADP-glyceromanno-heptose 6-epimerase</shortName>
        <shortName evidence="4">ADP-hep 6-epimerase</shortName>
        <shortName evidence="4">AGME</shortName>
    </alternativeName>
</protein>
<feature type="binding site" evidence="4">
    <location>
        <position position="277"/>
    </location>
    <ligand>
        <name>substrate</name>
    </ligand>
</feature>
<dbReference type="InterPro" id="IPR001509">
    <property type="entry name" value="Epimerase_deHydtase"/>
</dbReference>
<dbReference type="NCBIfam" id="TIGR02197">
    <property type="entry name" value="heptose_epim"/>
    <property type="match status" value="1"/>
</dbReference>
<dbReference type="SUPFAM" id="SSF51735">
    <property type="entry name" value="NAD(P)-binding Rossmann-fold domains"/>
    <property type="match status" value="1"/>
</dbReference>
<dbReference type="CDD" id="cd05248">
    <property type="entry name" value="ADP_GME_SDR_e"/>
    <property type="match status" value="1"/>
</dbReference>
<feature type="binding site" evidence="4">
    <location>
        <position position="168"/>
    </location>
    <ligand>
        <name>substrate</name>
    </ligand>
</feature>
<dbReference type="Proteomes" id="UP000536442">
    <property type="component" value="Unassembled WGS sequence"/>
</dbReference>
<dbReference type="GO" id="GO:0008712">
    <property type="term" value="F:ADP-glyceromanno-heptose 6-epimerase activity"/>
    <property type="evidence" value="ECO:0007669"/>
    <property type="project" value="UniProtKB-UniRule"/>
</dbReference>
<feature type="binding site" evidence="4">
    <location>
        <position position="213"/>
    </location>
    <ligand>
        <name>substrate</name>
    </ligand>
</feature>
<comment type="function">
    <text evidence="4">Catalyzes the interconversion between ADP-D-glycero-beta-D-manno-heptose and ADP-L-glycero-beta-D-manno-heptose via an epimerization at carbon 6 of the heptose.</text>
</comment>
<feature type="binding site" evidence="4">
    <location>
        <begin position="200"/>
        <end position="203"/>
    </location>
    <ligand>
        <name>substrate</name>
    </ligand>
</feature>
<feature type="binding site" evidence="4">
    <location>
        <position position="92"/>
    </location>
    <ligand>
        <name>NADP(+)</name>
        <dbReference type="ChEBI" id="CHEBI:58349"/>
    </ligand>
</feature>
<evidence type="ECO:0000313" key="6">
    <source>
        <dbReference type="EMBL" id="NWN92703.1"/>
    </source>
</evidence>
<evidence type="ECO:0000256" key="2">
    <source>
        <dbReference type="ARBA" id="ARBA00023235"/>
    </source>
</evidence>